<dbReference type="AlphaFoldDB" id="A0A4R2HDU9"/>
<proteinExistence type="predicted"/>
<name>A0A4R2HDU9_9ACTN</name>
<dbReference type="EMBL" id="SLWN01000007">
    <property type="protein sequence ID" value="TCO26275.1"/>
    <property type="molecule type" value="Genomic_DNA"/>
</dbReference>
<dbReference type="Proteomes" id="UP000294508">
    <property type="component" value="Unassembled WGS sequence"/>
</dbReference>
<keyword evidence="1" id="KW-0812">Transmembrane</keyword>
<gene>
    <name evidence="2" type="ORF">EV652_107166</name>
</gene>
<evidence type="ECO:0000256" key="1">
    <source>
        <dbReference type="SAM" id="Phobius"/>
    </source>
</evidence>
<keyword evidence="1" id="KW-1133">Transmembrane helix</keyword>
<sequence length="87" mass="9081">MLSKVLGAVGVVLLIAGVVFAIRPVMVDGRDCGSVFQPEKGITPMQCDPRLEARGNLVVGLGTSGFALVLTGFAVAAVRDRRTRVPS</sequence>
<protein>
    <submittedName>
        <fullName evidence="2">Uncharacterized protein</fullName>
    </submittedName>
</protein>
<dbReference type="RefSeq" id="WP_132210929.1">
    <property type="nucleotide sequence ID" value="NZ_SLWN01000007.1"/>
</dbReference>
<dbReference type="OrthoDB" id="3831425at2"/>
<reference evidence="2 3" key="1">
    <citation type="journal article" date="2015" name="Stand. Genomic Sci.">
        <title>Genomic Encyclopedia of Bacterial and Archaeal Type Strains, Phase III: the genomes of soil and plant-associated and newly described type strains.</title>
        <authorList>
            <person name="Whitman W.B."/>
            <person name="Woyke T."/>
            <person name="Klenk H.P."/>
            <person name="Zhou Y."/>
            <person name="Lilburn T.G."/>
            <person name="Beck B.J."/>
            <person name="De Vos P."/>
            <person name="Vandamme P."/>
            <person name="Eisen J.A."/>
            <person name="Garrity G."/>
            <person name="Hugenholtz P."/>
            <person name="Kyrpides N.C."/>
        </authorList>
    </citation>
    <scope>NUCLEOTIDE SEQUENCE [LARGE SCALE GENOMIC DNA]</scope>
    <source>
        <strain evidence="2 3">VKM Ac-2572</strain>
    </source>
</reference>
<comment type="caution">
    <text evidence="2">The sequence shown here is derived from an EMBL/GenBank/DDBJ whole genome shotgun (WGS) entry which is preliminary data.</text>
</comment>
<keyword evidence="1" id="KW-0472">Membrane</keyword>
<organism evidence="2 3">
    <name type="scientific">Kribbella steppae</name>
    <dbReference type="NCBI Taxonomy" id="2512223"/>
    <lineage>
        <taxon>Bacteria</taxon>
        <taxon>Bacillati</taxon>
        <taxon>Actinomycetota</taxon>
        <taxon>Actinomycetes</taxon>
        <taxon>Propionibacteriales</taxon>
        <taxon>Kribbellaceae</taxon>
        <taxon>Kribbella</taxon>
    </lineage>
</organism>
<feature type="transmembrane region" description="Helical" evidence="1">
    <location>
        <begin position="57"/>
        <end position="78"/>
    </location>
</feature>
<keyword evidence="3" id="KW-1185">Reference proteome</keyword>
<accession>A0A4R2HDU9</accession>
<evidence type="ECO:0000313" key="2">
    <source>
        <dbReference type="EMBL" id="TCO26275.1"/>
    </source>
</evidence>
<evidence type="ECO:0000313" key="3">
    <source>
        <dbReference type="Proteomes" id="UP000294508"/>
    </source>
</evidence>